<sequence>MAPPASLASGATFASPLLFTTTPAASALRSHAPLVPPRGEASTAPLAVGRLARRRLAGLGQPMLRDRRLRRRGTLRRARRCSSSRALPIP</sequence>
<dbReference type="EMBL" id="JBGBPQ010000023">
    <property type="protein sequence ID" value="KAL1500416.1"/>
    <property type="molecule type" value="Genomic_DNA"/>
</dbReference>
<name>A0AB34IMH8_PRYPA</name>
<comment type="caution">
    <text evidence="2">The sequence shown here is derived from an EMBL/GenBank/DDBJ whole genome shotgun (WGS) entry which is preliminary data.</text>
</comment>
<evidence type="ECO:0000313" key="3">
    <source>
        <dbReference type="Proteomes" id="UP001515480"/>
    </source>
</evidence>
<proteinExistence type="predicted"/>
<organism evidence="2 3">
    <name type="scientific">Prymnesium parvum</name>
    <name type="common">Toxic golden alga</name>
    <dbReference type="NCBI Taxonomy" id="97485"/>
    <lineage>
        <taxon>Eukaryota</taxon>
        <taxon>Haptista</taxon>
        <taxon>Haptophyta</taxon>
        <taxon>Prymnesiophyceae</taxon>
        <taxon>Prymnesiales</taxon>
        <taxon>Prymnesiaceae</taxon>
        <taxon>Prymnesium</taxon>
    </lineage>
</organism>
<evidence type="ECO:0000313" key="2">
    <source>
        <dbReference type="EMBL" id="KAL1500416.1"/>
    </source>
</evidence>
<protein>
    <submittedName>
        <fullName evidence="2">Uncharacterized protein</fullName>
    </submittedName>
</protein>
<keyword evidence="3" id="KW-1185">Reference proteome</keyword>
<evidence type="ECO:0000256" key="1">
    <source>
        <dbReference type="SAM" id="MobiDB-lite"/>
    </source>
</evidence>
<feature type="region of interest" description="Disordered" evidence="1">
    <location>
        <begin position="65"/>
        <end position="90"/>
    </location>
</feature>
<feature type="compositionally biased region" description="Basic residues" evidence="1">
    <location>
        <begin position="67"/>
        <end position="82"/>
    </location>
</feature>
<gene>
    <name evidence="2" type="ORF">AB1Y20_013073</name>
</gene>
<dbReference type="Proteomes" id="UP001515480">
    <property type="component" value="Unassembled WGS sequence"/>
</dbReference>
<dbReference type="AlphaFoldDB" id="A0AB34IMH8"/>
<accession>A0AB34IMH8</accession>
<reference evidence="2 3" key="1">
    <citation type="journal article" date="2024" name="Science">
        <title>Giant polyketide synthase enzymes in the biosynthesis of giant marine polyether toxins.</title>
        <authorList>
            <person name="Fallon T.R."/>
            <person name="Shende V.V."/>
            <person name="Wierzbicki I.H."/>
            <person name="Pendleton A.L."/>
            <person name="Watervoot N.F."/>
            <person name="Auber R.P."/>
            <person name="Gonzalez D.J."/>
            <person name="Wisecaver J.H."/>
            <person name="Moore B.S."/>
        </authorList>
    </citation>
    <scope>NUCLEOTIDE SEQUENCE [LARGE SCALE GENOMIC DNA]</scope>
    <source>
        <strain evidence="2 3">12B1</strain>
    </source>
</reference>